<keyword evidence="5 6" id="KW-0472">Membrane</keyword>
<organism evidence="8 9">
    <name type="scientific">Rubinisphaera italica</name>
    <dbReference type="NCBI Taxonomy" id="2527969"/>
    <lineage>
        <taxon>Bacteria</taxon>
        <taxon>Pseudomonadati</taxon>
        <taxon>Planctomycetota</taxon>
        <taxon>Planctomycetia</taxon>
        <taxon>Planctomycetales</taxon>
        <taxon>Planctomycetaceae</taxon>
        <taxon>Rubinisphaera</taxon>
    </lineage>
</organism>
<dbReference type="SUPFAM" id="SSF81452">
    <property type="entry name" value="Cytochrome c oxidase subunit III-like"/>
    <property type="match status" value="2"/>
</dbReference>
<feature type="domain" description="Heme-copper oxidase subunit III family profile" evidence="7">
    <location>
        <begin position="22"/>
        <end position="333"/>
    </location>
</feature>
<dbReference type="EC" id="1.10.3.-" evidence="8"/>
<feature type="transmembrane region" description="Helical" evidence="6">
    <location>
        <begin position="94"/>
        <end position="113"/>
    </location>
</feature>
<name>A0A5C5XHD0_9PLAN</name>
<dbReference type="EMBL" id="SJPG01000001">
    <property type="protein sequence ID" value="TWT62109.1"/>
    <property type="molecule type" value="Genomic_DNA"/>
</dbReference>
<accession>A0A5C5XHD0</accession>
<keyword evidence="8" id="KW-0560">Oxidoreductase</keyword>
<dbReference type="RefSeq" id="WP_242631321.1">
    <property type="nucleotide sequence ID" value="NZ_SJPG01000001.1"/>
</dbReference>
<comment type="subcellular location">
    <subcellularLocation>
        <location evidence="1">Membrane</location>
        <topology evidence="1">Multi-pass membrane protein</topology>
    </subcellularLocation>
</comment>
<dbReference type="InterPro" id="IPR024791">
    <property type="entry name" value="Cyt_c/ubiquinol_Oxase_su3"/>
</dbReference>
<dbReference type="GO" id="GO:0019646">
    <property type="term" value="P:aerobic electron transport chain"/>
    <property type="evidence" value="ECO:0007669"/>
    <property type="project" value="InterPro"/>
</dbReference>
<dbReference type="GO" id="GO:0016020">
    <property type="term" value="C:membrane"/>
    <property type="evidence" value="ECO:0007669"/>
    <property type="project" value="UniProtKB-SubCell"/>
</dbReference>
<keyword evidence="3 6" id="KW-0812">Transmembrane</keyword>
<evidence type="ECO:0000256" key="5">
    <source>
        <dbReference type="ARBA" id="ARBA00023136"/>
    </source>
</evidence>
<sequence>MNQAVAEPPTPPKMGLPLPNSKLAMWLFLGTEIMFFTGLIGSYIVLRFGSPGWPTDPEVTHINVIAGGVNTFVLICSSFLVVLAHASIQAGKIGRTQLCLAGALILGGVFLGIKSVEYRGKFVHDIIPGHVAEDDEQAMDKAVHELQQAFDEWTHKLMPGEESALKKIPFVQQKLTEAGENPPAELLAWKEFNDALSTIRDGVSAGTVVLGTHAEHSESAEYKVPLTLPVALSEGGVNGALEWLRHDERFNEQMAQVHDPHPIKYGNLFASTYFFITGTHALHVIIGMFLFLTVLIWGPALKTSAATYVENIGLYWHFVDLVWIFLFPLIYII</sequence>
<reference evidence="8 9" key="1">
    <citation type="submission" date="2019-02" db="EMBL/GenBank/DDBJ databases">
        <title>Deep-cultivation of Planctomycetes and their phenomic and genomic characterization uncovers novel biology.</title>
        <authorList>
            <person name="Wiegand S."/>
            <person name="Jogler M."/>
            <person name="Boedeker C."/>
            <person name="Pinto D."/>
            <person name="Vollmers J."/>
            <person name="Rivas-Marin E."/>
            <person name="Kohn T."/>
            <person name="Peeters S.H."/>
            <person name="Heuer A."/>
            <person name="Rast P."/>
            <person name="Oberbeckmann S."/>
            <person name="Bunk B."/>
            <person name="Jeske O."/>
            <person name="Meyerdierks A."/>
            <person name="Storesund J.E."/>
            <person name="Kallscheuer N."/>
            <person name="Luecker S."/>
            <person name="Lage O.M."/>
            <person name="Pohl T."/>
            <person name="Merkel B.J."/>
            <person name="Hornburger P."/>
            <person name="Mueller R.-W."/>
            <person name="Bruemmer F."/>
            <person name="Labrenz M."/>
            <person name="Spormann A.M."/>
            <person name="Op Den Camp H."/>
            <person name="Overmann J."/>
            <person name="Amann R."/>
            <person name="Jetten M.S.M."/>
            <person name="Mascher T."/>
            <person name="Medema M.H."/>
            <person name="Devos D.P."/>
            <person name="Kaster A.-K."/>
            <person name="Ovreas L."/>
            <person name="Rohde M."/>
            <person name="Galperin M.Y."/>
            <person name="Jogler C."/>
        </authorList>
    </citation>
    <scope>NUCLEOTIDE SEQUENCE [LARGE SCALE GENOMIC DNA]</scope>
    <source>
        <strain evidence="8 9">Pan54</strain>
    </source>
</reference>
<evidence type="ECO:0000256" key="1">
    <source>
        <dbReference type="ARBA" id="ARBA00004141"/>
    </source>
</evidence>
<evidence type="ECO:0000313" key="9">
    <source>
        <dbReference type="Proteomes" id="UP000316095"/>
    </source>
</evidence>
<comment type="similarity">
    <text evidence="2">Belongs to the cytochrome c oxidase subunit 3 family.</text>
</comment>
<gene>
    <name evidence="8" type="primary">qoxC</name>
    <name evidence="8" type="ORF">Pan54_28480</name>
</gene>
<feature type="transmembrane region" description="Helical" evidence="6">
    <location>
        <begin position="23"/>
        <end position="46"/>
    </location>
</feature>
<evidence type="ECO:0000256" key="4">
    <source>
        <dbReference type="ARBA" id="ARBA00022989"/>
    </source>
</evidence>
<protein>
    <submittedName>
        <fullName evidence="8">Quinol oxidase subunit 3</fullName>
        <ecNumber evidence="8">1.10.3.-</ecNumber>
    </submittedName>
</protein>
<dbReference type="AlphaFoldDB" id="A0A5C5XHD0"/>
<evidence type="ECO:0000256" key="6">
    <source>
        <dbReference type="SAM" id="Phobius"/>
    </source>
</evidence>
<proteinExistence type="inferred from homology"/>
<dbReference type="InterPro" id="IPR035973">
    <property type="entry name" value="Cyt_c_oxidase_su3-like_sf"/>
</dbReference>
<dbReference type="InterPro" id="IPR000298">
    <property type="entry name" value="Cyt_c_oxidase-like_su3"/>
</dbReference>
<dbReference type="GO" id="GO:0004129">
    <property type="term" value="F:cytochrome-c oxidase activity"/>
    <property type="evidence" value="ECO:0007669"/>
    <property type="project" value="InterPro"/>
</dbReference>
<evidence type="ECO:0000256" key="3">
    <source>
        <dbReference type="ARBA" id="ARBA00022692"/>
    </source>
</evidence>
<evidence type="ECO:0000259" key="7">
    <source>
        <dbReference type="PROSITE" id="PS50253"/>
    </source>
</evidence>
<dbReference type="Gene3D" id="1.20.120.80">
    <property type="entry name" value="Cytochrome c oxidase, subunit III, four-helix bundle"/>
    <property type="match status" value="2"/>
</dbReference>
<evidence type="ECO:0000256" key="2">
    <source>
        <dbReference type="ARBA" id="ARBA00010581"/>
    </source>
</evidence>
<keyword evidence="9" id="KW-1185">Reference proteome</keyword>
<dbReference type="PANTHER" id="PTHR11403">
    <property type="entry name" value="CYTOCHROME C OXIDASE SUBUNIT III"/>
    <property type="match status" value="1"/>
</dbReference>
<dbReference type="Pfam" id="PF00510">
    <property type="entry name" value="COX3"/>
    <property type="match status" value="1"/>
</dbReference>
<dbReference type="Proteomes" id="UP000316095">
    <property type="component" value="Unassembled WGS sequence"/>
</dbReference>
<evidence type="ECO:0000313" key="8">
    <source>
        <dbReference type="EMBL" id="TWT62109.1"/>
    </source>
</evidence>
<feature type="transmembrane region" description="Helical" evidence="6">
    <location>
        <begin position="312"/>
        <end position="332"/>
    </location>
</feature>
<feature type="transmembrane region" description="Helical" evidence="6">
    <location>
        <begin position="67"/>
        <end position="88"/>
    </location>
</feature>
<dbReference type="InterPro" id="IPR013833">
    <property type="entry name" value="Cyt_c_oxidase_su3_a-hlx"/>
</dbReference>
<comment type="caution">
    <text evidence="8">The sequence shown here is derived from an EMBL/GenBank/DDBJ whole genome shotgun (WGS) entry which is preliminary data.</text>
</comment>
<dbReference type="PANTHER" id="PTHR11403:SF6">
    <property type="entry name" value="NITRIC OXIDE REDUCTASE SUBUNIT E"/>
    <property type="match status" value="1"/>
</dbReference>
<dbReference type="GO" id="GO:0016491">
    <property type="term" value="F:oxidoreductase activity"/>
    <property type="evidence" value="ECO:0007669"/>
    <property type="project" value="UniProtKB-KW"/>
</dbReference>
<feature type="transmembrane region" description="Helical" evidence="6">
    <location>
        <begin position="273"/>
        <end position="300"/>
    </location>
</feature>
<dbReference type="PROSITE" id="PS50253">
    <property type="entry name" value="COX3"/>
    <property type="match status" value="1"/>
</dbReference>
<keyword evidence="4 6" id="KW-1133">Transmembrane helix</keyword>